<dbReference type="SUPFAM" id="SSF51905">
    <property type="entry name" value="FAD/NAD(P)-binding domain"/>
    <property type="match status" value="1"/>
</dbReference>
<gene>
    <name evidence="6" type="ORF">GCM10017581_081810</name>
</gene>
<comment type="caution">
    <text evidence="6">The sequence shown here is derived from an EMBL/GenBank/DDBJ whole genome shotgun (WGS) entry which is preliminary data.</text>
</comment>
<dbReference type="InterPro" id="IPR036188">
    <property type="entry name" value="FAD/NAD-bd_sf"/>
</dbReference>
<dbReference type="Proteomes" id="UP001143480">
    <property type="component" value="Unassembled WGS sequence"/>
</dbReference>
<evidence type="ECO:0000256" key="4">
    <source>
        <dbReference type="ARBA" id="ARBA00023033"/>
    </source>
</evidence>
<name>A0A9W6NRM5_9ACTN</name>
<keyword evidence="4" id="KW-0503">Monooxygenase</keyword>
<keyword evidence="3" id="KW-0560">Oxidoreductase</keyword>
<dbReference type="Gene3D" id="3.50.50.60">
    <property type="entry name" value="FAD/NAD(P)-binding domain"/>
    <property type="match status" value="1"/>
</dbReference>
<sequence>MAIEVAVAGAGLAGLCLAQRLRRDGVDVHVFERDPGPFVRRQGYRITVDGDGLAALRASLPAHLFERAVAVAGAPGGYFRFTDSRLRDAFKLTFAPTDESGRQMDRQVLRAILLTGLEGRVHYGREAVGVSPDGERLAVRCADGGTVEAALVVAADGVGSALRSSIAPGAEPLDTAAAGIYGRTPLAKAGLPAALDKSGVLALGDRPGRAVFFTAMRFGEPQPEGDYVMWGVVVPAGESDRDPAGLVEGFHPLIRRLVDNADPDATVRTRFAVGRRPTAWPLPRATVIGDAIHAMPPFGAHGGNTALRDAALLGGLLTDGRPVEEALVDYQQQMKSYAFKAVDTAEAMMRRLTSGGRLAHLVLTRVLPRLHRVTVP</sequence>
<dbReference type="PANTHER" id="PTHR47178:SF5">
    <property type="entry name" value="FAD-BINDING DOMAIN-CONTAINING PROTEIN"/>
    <property type="match status" value="1"/>
</dbReference>
<accession>A0A9W6NRM5</accession>
<dbReference type="EMBL" id="BSFP01000072">
    <property type="protein sequence ID" value="GLL06431.1"/>
    <property type="molecule type" value="Genomic_DNA"/>
</dbReference>
<protein>
    <submittedName>
        <fullName evidence="6">Oxidoreductase</fullName>
    </submittedName>
</protein>
<evidence type="ECO:0000256" key="1">
    <source>
        <dbReference type="ARBA" id="ARBA00022630"/>
    </source>
</evidence>
<dbReference type="PRINTS" id="PR00420">
    <property type="entry name" value="RNGMNOXGNASE"/>
</dbReference>
<organism evidence="6 7">
    <name type="scientific">Dactylosporangium matsuzakiense</name>
    <dbReference type="NCBI Taxonomy" id="53360"/>
    <lineage>
        <taxon>Bacteria</taxon>
        <taxon>Bacillati</taxon>
        <taxon>Actinomycetota</taxon>
        <taxon>Actinomycetes</taxon>
        <taxon>Micromonosporales</taxon>
        <taxon>Micromonosporaceae</taxon>
        <taxon>Dactylosporangium</taxon>
    </lineage>
</organism>
<evidence type="ECO:0000313" key="6">
    <source>
        <dbReference type="EMBL" id="GLL06431.1"/>
    </source>
</evidence>
<dbReference type="GO" id="GO:0071949">
    <property type="term" value="F:FAD binding"/>
    <property type="evidence" value="ECO:0007669"/>
    <property type="project" value="InterPro"/>
</dbReference>
<dbReference type="Pfam" id="PF01494">
    <property type="entry name" value="FAD_binding_3"/>
    <property type="match status" value="1"/>
</dbReference>
<proteinExistence type="predicted"/>
<dbReference type="RefSeq" id="WP_261965287.1">
    <property type="nucleotide sequence ID" value="NZ_BAAAXA010000001.1"/>
</dbReference>
<dbReference type="AlphaFoldDB" id="A0A9W6NRM5"/>
<keyword evidence="1" id="KW-0285">Flavoprotein</keyword>
<keyword evidence="2" id="KW-0274">FAD</keyword>
<feature type="domain" description="FAD-binding" evidence="5">
    <location>
        <begin position="122"/>
        <end position="343"/>
    </location>
</feature>
<keyword evidence="7" id="KW-1185">Reference proteome</keyword>
<dbReference type="GO" id="GO:0004497">
    <property type="term" value="F:monooxygenase activity"/>
    <property type="evidence" value="ECO:0007669"/>
    <property type="project" value="UniProtKB-KW"/>
</dbReference>
<evidence type="ECO:0000256" key="2">
    <source>
        <dbReference type="ARBA" id="ARBA00022827"/>
    </source>
</evidence>
<reference evidence="6" key="1">
    <citation type="journal article" date="2014" name="Int. J. Syst. Evol. Microbiol.">
        <title>Complete genome sequence of Corynebacterium casei LMG S-19264T (=DSM 44701T), isolated from a smear-ripened cheese.</title>
        <authorList>
            <consortium name="US DOE Joint Genome Institute (JGI-PGF)"/>
            <person name="Walter F."/>
            <person name="Albersmeier A."/>
            <person name="Kalinowski J."/>
            <person name="Ruckert C."/>
        </authorList>
    </citation>
    <scope>NUCLEOTIDE SEQUENCE</scope>
    <source>
        <strain evidence="6">VKM Ac-1321</strain>
    </source>
</reference>
<evidence type="ECO:0000313" key="7">
    <source>
        <dbReference type="Proteomes" id="UP001143480"/>
    </source>
</evidence>
<dbReference type="InterPro" id="IPR002938">
    <property type="entry name" value="FAD-bd"/>
</dbReference>
<dbReference type="PANTHER" id="PTHR47178">
    <property type="entry name" value="MONOOXYGENASE, FAD-BINDING"/>
    <property type="match status" value="1"/>
</dbReference>
<reference evidence="6" key="2">
    <citation type="submission" date="2023-01" db="EMBL/GenBank/DDBJ databases">
        <authorList>
            <person name="Sun Q."/>
            <person name="Evtushenko L."/>
        </authorList>
    </citation>
    <scope>NUCLEOTIDE SEQUENCE</scope>
    <source>
        <strain evidence="6">VKM Ac-1321</strain>
    </source>
</reference>
<evidence type="ECO:0000259" key="5">
    <source>
        <dbReference type="Pfam" id="PF01494"/>
    </source>
</evidence>
<evidence type="ECO:0000256" key="3">
    <source>
        <dbReference type="ARBA" id="ARBA00023002"/>
    </source>
</evidence>
<dbReference type="Pfam" id="PF13450">
    <property type="entry name" value="NAD_binding_8"/>
    <property type="match status" value="1"/>
</dbReference>